<evidence type="ECO:0000313" key="14">
    <source>
        <dbReference type="EMBL" id="MEN2792493.1"/>
    </source>
</evidence>
<dbReference type="Gene3D" id="3.40.30.10">
    <property type="entry name" value="Glutaredoxin"/>
    <property type="match status" value="1"/>
</dbReference>
<feature type="chain" id="PRO_5046435197" description="thioredoxin-dependent peroxiredoxin" evidence="12">
    <location>
        <begin position="22"/>
        <end position="180"/>
    </location>
</feature>
<keyword evidence="15" id="KW-1185">Reference proteome</keyword>
<feature type="signal peptide" evidence="12">
    <location>
        <begin position="1"/>
        <end position="21"/>
    </location>
</feature>
<evidence type="ECO:0000256" key="2">
    <source>
        <dbReference type="ARBA" id="ARBA00013017"/>
    </source>
</evidence>
<feature type="domain" description="Thioredoxin" evidence="13">
    <location>
        <begin position="23"/>
        <end position="175"/>
    </location>
</feature>
<evidence type="ECO:0000259" key="13">
    <source>
        <dbReference type="PROSITE" id="PS51352"/>
    </source>
</evidence>
<dbReference type="InterPro" id="IPR050924">
    <property type="entry name" value="Peroxiredoxin_BCP/PrxQ"/>
</dbReference>
<name>A0ABU9Y9L2_9SPHN</name>
<evidence type="ECO:0000256" key="11">
    <source>
        <dbReference type="ARBA" id="ARBA00049091"/>
    </source>
</evidence>
<keyword evidence="4" id="KW-0049">Antioxidant</keyword>
<evidence type="ECO:0000256" key="10">
    <source>
        <dbReference type="ARBA" id="ARBA00042639"/>
    </source>
</evidence>
<evidence type="ECO:0000256" key="6">
    <source>
        <dbReference type="ARBA" id="ARBA00023157"/>
    </source>
</evidence>
<keyword evidence="7" id="KW-0676">Redox-active center</keyword>
<organism evidence="14 15">
    <name type="scientific">Sphingomonas oligophenolica</name>
    <dbReference type="NCBI Taxonomy" id="301154"/>
    <lineage>
        <taxon>Bacteria</taxon>
        <taxon>Pseudomonadati</taxon>
        <taxon>Pseudomonadota</taxon>
        <taxon>Alphaproteobacteria</taxon>
        <taxon>Sphingomonadales</taxon>
        <taxon>Sphingomonadaceae</taxon>
        <taxon>Sphingomonas</taxon>
    </lineage>
</organism>
<evidence type="ECO:0000256" key="1">
    <source>
        <dbReference type="ARBA" id="ARBA00003330"/>
    </source>
</evidence>
<evidence type="ECO:0000256" key="7">
    <source>
        <dbReference type="ARBA" id="ARBA00023284"/>
    </source>
</evidence>
<dbReference type="CDD" id="cd03017">
    <property type="entry name" value="PRX_BCP"/>
    <property type="match status" value="1"/>
</dbReference>
<dbReference type="InterPro" id="IPR000866">
    <property type="entry name" value="AhpC/TSA"/>
</dbReference>
<keyword evidence="6" id="KW-1015">Disulfide bond</keyword>
<dbReference type="EMBL" id="JBDIME010000029">
    <property type="protein sequence ID" value="MEN2792493.1"/>
    <property type="molecule type" value="Genomic_DNA"/>
</dbReference>
<dbReference type="InterPro" id="IPR036249">
    <property type="entry name" value="Thioredoxin-like_sf"/>
</dbReference>
<dbReference type="Pfam" id="PF00578">
    <property type="entry name" value="AhpC-TSA"/>
    <property type="match status" value="1"/>
</dbReference>
<dbReference type="GO" id="GO:0140824">
    <property type="term" value="F:thioredoxin-dependent peroxiredoxin activity"/>
    <property type="evidence" value="ECO:0007669"/>
    <property type="project" value="UniProtKB-EC"/>
</dbReference>
<evidence type="ECO:0000256" key="4">
    <source>
        <dbReference type="ARBA" id="ARBA00022862"/>
    </source>
</evidence>
<proteinExistence type="inferred from homology"/>
<reference evidence="14 15" key="1">
    <citation type="submission" date="2024-05" db="EMBL/GenBank/DDBJ databases">
        <authorList>
            <person name="Liu Q."/>
            <person name="Xin Y.-H."/>
        </authorList>
    </citation>
    <scope>NUCLEOTIDE SEQUENCE [LARGE SCALE GENOMIC DNA]</scope>
    <source>
        <strain evidence="14 15">CGMCC 1.10181</strain>
    </source>
</reference>
<dbReference type="InterPro" id="IPR013766">
    <property type="entry name" value="Thioredoxin_domain"/>
</dbReference>
<evidence type="ECO:0000313" key="15">
    <source>
        <dbReference type="Proteomes" id="UP001419910"/>
    </source>
</evidence>
<dbReference type="EC" id="1.11.1.24" evidence="2"/>
<dbReference type="RefSeq" id="WP_343889745.1">
    <property type="nucleotide sequence ID" value="NZ_BAAAEH010000023.1"/>
</dbReference>
<evidence type="ECO:0000256" key="12">
    <source>
        <dbReference type="SAM" id="SignalP"/>
    </source>
</evidence>
<dbReference type="PANTHER" id="PTHR42801:SF4">
    <property type="entry name" value="AHPC_TSA FAMILY PROTEIN"/>
    <property type="match status" value="1"/>
</dbReference>
<gene>
    <name evidence="14" type="ORF">ABC974_22890</name>
</gene>
<dbReference type="Proteomes" id="UP001419910">
    <property type="component" value="Unassembled WGS sequence"/>
</dbReference>
<keyword evidence="5 14" id="KW-0560">Oxidoreductase</keyword>
<evidence type="ECO:0000256" key="3">
    <source>
        <dbReference type="ARBA" id="ARBA00022559"/>
    </source>
</evidence>
<comment type="similarity">
    <text evidence="9">Belongs to the peroxiredoxin family. BCP/PrxQ subfamily.</text>
</comment>
<sequence>MKYLAVPALLAVASLAVPATAALPVGAKAPDFTTQAAVGGKPFTFSLKSALKKGPVVLYFFPAAFTQGCTIEAHEFAVASYEFEKQGATLIGLSADPIDKLAKFSVEACRNAFPVGTATPATIKGYDVVLPQRTTLSNRTSYVIAPDGKVIYALSEMSPEGHVSGTMGAVKAWRAKHRKG</sequence>
<evidence type="ECO:0000256" key="9">
    <source>
        <dbReference type="ARBA" id="ARBA00038489"/>
    </source>
</evidence>
<dbReference type="PANTHER" id="PTHR42801">
    <property type="entry name" value="THIOREDOXIN-DEPENDENT PEROXIDE REDUCTASE"/>
    <property type="match status" value="1"/>
</dbReference>
<dbReference type="SUPFAM" id="SSF52833">
    <property type="entry name" value="Thioredoxin-like"/>
    <property type="match status" value="1"/>
</dbReference>
<evidence type="ECO:0000256" key="8">
    <source>
        <dbReference type="ARBA" id="ARBA00032824"/>
    </source>
</evidence>
<keyword evidence="12" id="KW-0732">Signal</keyword>
<evidence type="ECO:0000256" key="5">
    <source>
        <dbReference type="ARBA" id="ARBA00023002"/>
    </source>
</evidence>
<comment type="function">
    <text evidence="1">Thiol-specific peroxidase that catalyzes the reduction of hydrogen peroxide and organic hydroperoxides to water and alcohols, respectively. Plays a role in cell protection against oxidative stress by detoxifying peroxides and as sensor of hydrogen peroxide-mediated signaling events.</text>
</comment>
<accession>A0ABU9Y9L2</accession>
<comment type="caution">
    <text evidence="14">The sequence shown here is derived from an EMBL/GenBank/DDBJ whole genome shotgun (WGS) entry which is preliminary data.</text>
</comment>
<comment type="catalytic activity">
    <reaction evidence="11">
        <text>a hydroperoxide + [thioredoxin]-dithiol = an alcohol + [thioredoxin]-disulfide + H2O</text>
        <dbReference type="Rhea" id="RHEA:62620"/>
        <dbReference type="Rhea" id="RHEA-COMP:10698"/>
        <dbReference type="Rhea" id="RHEA-COMP:10700"/>
        <dbReference type="ChEBI" id="CHEBI:15377"/>
        <dbReference type="ChEBI" id="CHEBI:29950"/>
        <dbReference type="ChEBI" id="CHEBI:30879"/>
        <dbReference type="ChEBI" id="CHEBI:35924"/>
        <dbReference type="ChEBI" id="CHEBI:50058"/>
        <dbReference type="EC" id="1.11.1.24"/>
    </reaction>
</comment>
<dbReference type="PROSITE" id="PS51352">
    <property type="entry name" value="THIOREDOXIN_2"/>
    <property type="match status" value="1"/>
</dbReference>
<protein>
    <recommendedName>
        <fullName evidence="2">thioredoxin-dependent peroxiredoxin</fullName>
        <ecNumber evidence="2">1.11.1.24</ecNumber>
    </recommendedName>
    <alternativeName>
        <fullName evidence="8">Thioredoxin peroxidase</fullName>
    </alternativeName>
    <alternativeName>
        <fullName evidence="10">Thioredoxin-dependent peroxiredoxin Bcp</fullName>
    </alternativeName>
</protein>
<keyword evidence="3 14" id="KW-0575">Peroxidase</keyword>